<evidence type="ECO:0000256" key="1">
    <source>
        <dbReference type="SAM" id="MobiDB-lite"/>
    </source>
</evidence>
<dbReference type="EMBL" id="JBHFNT010000032">
    <property type="protein sequence ID" value="MFB2833424.1"/>
    <property type="molecule type" value="Genomic_DNA"/>
</dbReference>
<feature type="region of interest" description="Disordered" evidence="1">
    <location>
        <begin position="33"/>
        <end position="54"/>
    </location>
</feature>
<organism evidence="2 3">
    <name type="scientific">Floridaenema evergladense BLCC-F167</name>
    <dbReference type="NCBI Taxonomy" id="3153639"/>
    <lineage>
        <taxon>Bacteria</taxon>
        <taxon>Bacillati</taxon>
        <taxon>Cyanobacteriota</taxon>
        <taxon>Cyanophyceae</taxon>
        <taxon>Oscillatoriophycideae</taxon>
        <taxon>Aerosakkonematales</taxon>
        <taxon>Aerosakkonemataceae</taxon>
        <taxon>Floridanema</taxon>
        <taxon>Floridanema evergladense</taxon>
    </lineage>
</organism>
<gene>
    <name evidence="2" type="ORF">ACE1CA_02725</name>
</gene>
<sequence length="54" mass="5791">MMKFKVVWGITLLLSLGVLTTIALTSKNDEHLISCTTSSDPPPKTSSGNQDKKG</sequence>
<accession>A0ABV4WEB2</accession>
<proteinExistence type="predicted"/>
<protein>
    <submittedName>
        <fullName evidence="2">Uncharacterized protein</fullName>
    </submittedName>
</protein>
<evidence type="ECO:0000313" key="2">
    <source>
        <dbReference type="EMBL" id="MFB2833424.1"/>
    </source>
</evidence>
<keyword evidence="3" id="KW-1185">Reference proteome</keyword>
<reference evidence="2 3" key="1">
    <citation type="submission" date="2024-09" db="EMBL/GenBank/DDBJ databases">
        <title>Floridaenema gen nov. (Aerosakkonemataceae, Aerosakkonematales ord. nov., Cyanobacteria) from benthic tropical and subtropical fresh waters, with the description of four new species.</title>
        <authorList>
            <person name="Moretto J.A."/>
            <person name="Berthold D.E."/>
            <person name="Lefler F.W."/>
            <person name="Huang I.-S."/>
            <person name="Laughinghouse H. IV."/>
        </authorList>
    </citation>
    <scope>NUCLEOTIDE SEQUENCE [LARGE SCALE GENOMIC DNA]</scope>
    <source>
        <strain evidence="2 3">BLCC-F167</strain>
    </source>
</reference>
<evidence type="ECO:0000313" key="3">
    <source>
        <dbReference type="Proteomes" id="UP001576780"/>
    </source>
</evidence>
<name>A0ABV4WEB2_9CYAN</name>
<comment type="caution">
    <text evidence="2">The sequence shown here is derived from an EMBL/GenBank/DDBJ whole genome shotgun (WGS) entry which is preliminary data.</text>
</comment>
<dbReference type="RefSeq" id="WP_413275885.1">
    <property type="nucleotide sequence ID" value="NZ_JBHFNT010000032.1"/>
</dbReference>
<dbReference type="Proteomes" id="UP001576780">
    <property type="component" value="Unassembled WGS sequence"/>
</dbReference>